<dbReference type="NCBIfam" id="TIGR00254">
    <property type="entry name" value="GGDEF"/>
    <property type="match status" value="1"/>
</dbReference>
<feature type="domain" description="GGDEF" evidence="2">
    <location>
        <begin position="148"/>
        <end position="280"/>
    </location>
</feature>
<feature type="domain" description="EAL" evidence="1">
    <location>
        <begin position="289"/>
        <end position="542"/>
    </location>
</feature>
<dbReference type="Gene3D" id="3.30.70.270">
    <property type="match status" value="1"/>
</dbReference>
<organism evidence="3 4">
    <name type="scientific">Pseudomonas zhanjiangensis</name>
    <dbReference type="NCBI Taxonomy" id="3239015"/>
    <lineage>
        <taxon>Bacteria</taxon>
        <taxon>Pseudomonadati</taxon>
        <taxon>Pseudomonadota</taxon>
        <taxon>Gammaproteobacteria</taxon>
        <taxon>Pseudomonadales</taxon>
        <taxon>Pseudomonadaceae</taxon>
        <taxon>Pseudomonas</taxon>
    </lineage>
</organism>
<dbReference type="PROSITE" id="PS50883">
    <property type="entry name" value="EAL"/>
    <property type="match status" value="1"/>
</dbReference>
<dbReference type="PANTHER" id="PTHR33121">
    <property type="entry name" value="CYCLIC DI-GMP PHOSPHODIESTERASE PDEF"/>
    <property type="match status" value="1"/>
</dbReference>
<name>A0ABV3YNE2_9PSED</name>
<evidence type="ECO:0000313" key="4">
    <source>
        <dbReference type="Proteomes" id="UP001560296"/>
    </source>
</evidence>
<evidence type="ECO:0000259" key="1">
    <source>
        <dbReference type="PROSITE" id="PS50883"/>
    </source>
</evidence>
<dbReference type="CDD" id="cd01948">
    <property type="entry name" value="EAL"/>
    <property type="match status" value="1"/>
</dbReference>
<dbReference type="SMART" id="SM00052">
    <property type="entry name" value="EAL"/>
    <property type="match status" value="1"/>
</dbReference>
<dbReference type="InterPro" id="IPR029787">
    <property type="entry name" value="Nucleotide_cyclase"/>
</dbReference>
<dbReference type="CDD" id="cd01949">
    <property type="entry name" value="GGDEF"/>
    <property type="match status" value="1"/>
</dbReference>
<evidence type="ECO:0000259" key="2">
    <source>
        <dbReference type="PROSITE" id="PS50887"/>
    </source>
</evidence>
<dbReference type="PANTHER" id="PTHR33121:SF70">
    <property type="entry name" value="SIGNALING PROTEIN YKOW"/>
    <property type="match status" value="1"/>
</dbReference>
<keyword evidence="4" id="KW-1185">Reference proteome</keyword>
<evidence type="ECO:0000313" key="3">
    <source>
        <dbReference type="EMBL" id="MEX6500837.1"/>
    </source>
</evidence>
<dbReference type="InterPro" id="IPR001633">
    <property type="entry name" value="EAL_dom"/>
</dbReference>
<dbReference type="InterPro" id="IPR035919">
    <property type="entry name" value="EAL_sf"/>
</dbReference>
<reference evidence="3 4" key="1">
    <citation type="submission" date="2024-07" db="EMBL/GenBank/DDBJ databases">
        <authorList>
            <person name="Li M."/>
        </authorList>
    </citation>
    <scope>NUCLEOTIDE SEQUENCE [LARGE SCALE GENOMIC DNA]</scope>
    <source>
        <strain evidence="3 4">25A3E</strain>
    </source>
</reference>
<comment type="caution">
    <text evidence="3">The sequence shown here is derived from an EMBL/GenBank/DDBJ whole genome shotgun (WGS) entry which is preliminary data.</text>
</comment>
<dbReference type="SUPFAM" id="SSF55073">
    <property type="entry name" value="Nucleotide cyclase"/>
    <property type="match status" value="1"/>
</dbReference>
<dbReference type="SMART" id="SM00267">
    <property type="entry name" value="GGDEF"/>
    <property type="match status" value="1"/>
</dbReference>
<proteinExistence type="predicted"/>
<dbReference type="Pfam" id="PF00990">
    <property type="entry name" value="GGDEF"/>
    <property type="match status" value="1"/>
</dbReference>
<dbReference type="Pfam" id="PF00563">
    <property type="entry name" value="EAL"/>
    <property type="match status" value="1"/>
</dbReference>
<dbReference type="RefSeq" id="WP_369285757.1">
    <property type="nucleotide sequence ID" value="NZ_JBFTEG010000001.1"/>
</dbReference>
<accession>A0ABV3YNE2</accession>
<dbReference type="EMBL" id="JBFTEG010000001">
    <property type="protein sequence ID" value="MEX6500837.1"/>
    <property type="molecule type" value="Genomic_DNA"/>
</dbReference>
<dbReference type="Proteomes" id="UP001560296">
    <property type="component" value="Unassembled WGS sequence"/>
</dbReference>
<dbReference type="Gene3D" id="3.20.20.450">
    <property type="entry name" value="EAL domain"/>
    <property type="match status" value="1"/>
</dbReference>
<protein>
    <submittedName>
        <fullName evidence="3">Bifunctional diguanylate cyclase/phosphodiesterase</fullName>
    </submittedName>
</protein>
<dbReference type="SUPFAM" id="SSF141868">
    <property type="entry name" value="EAL domain-like"/>
    <property type="match status" value="1"/>
</dbReference>
<dbReference type="PROSITE" id="PS50887">
    <property type="entry name" value="GGDEF"/>
    <property type="match status" value="1"/>
</dbReference>
<dbReference type="InterPro" id="IPR043128">
    <property type="entry name" value="Rev_trsase/Diguanyl_cyclase"/>
</dbReference>
<gene>
    <name evidence="3" type="ORF">AB5S05_02075</name>
</gene>
<sequence>MTCQRDFCRLLIVTTESHWVKLLDSLLAEQPEPAWLFVASSWEDARRRYRQQAPDLIFCTPPCQPPADDCPLPPILLLERPPLEPLAGAQDWLARDSLTAEVLRRCLDYSRQRQRLQVQAERDPLTGIANRQGFQRLLRQRLQQNQGRGLLLGYLDLDNFSHANDSLGHLAGDLLIQQVAERIQGLLQPQDSLARIGSDEFALLLDISQSALRVEPLAMALMQTLAEPYWIEGESLILGCSLGLAYGRAGEDADPLLWHAHLAMQQAKAQEGCSYHLYDERTSSETRTLADLEAELRRALRRDELVLHYQPRQDLNSGAIVGLEALVRWRHPGRGLLYPQEFIPLAEQSGLIVPLGYWVVARALQDLRWLAERDMPLHMAVNLSFSQFQDSQLLPTVQRLIDDCAVDAGWLEFELTETAVMRRSDYVLATMQTLGNLGVRFSLDDFGTGYSSFVHLASLPISLLKLDKSFVSGMAVHADQARLVNAMINLARNLGLEVVAEGVETEAEMTLLQQFGCDQGQGYLISKPLPLHELQPFLQRQMHRLPAAPLAHLA</sequence>
<dbReference type="InterPro" id="IPR000160">
    <property type="entry name" value="GGDEF_dom"/>
</dbReference>
<dbReference type="InterPro" id="IPR050706">
    <property type="entry name" value="Cyclic-di-GMP_PDE-like"/>
</dbReference>